<gene>
    <name evidence="2" type="ORF">ENL96_02040</name>
</gene>
<dbReference type="InterPro" id="IPR002849">
    <property type="entry name" value="DUF131"/>
</dbReference>
<keyword evidence="1" id="KW-0472">Membrane</keyword>
<protein>
    <submittedName>
        <fullName evidence="2">DUF131 domain-containing protein</fullName>
    </submittedName>
</protein>
<proteinExistence type="predicted"/>
<sequence>MENLLLAGLAFIFLGFILILLGLLKQGKIEHGGLILIGPFPIVWGSSKAVVLLVLLMAIIILAFLIWYSIII</sequence>
<reference evidence="2" key="1">
    <citation type="journal article" date="2020" name="mSystems">
        <title>Genome- and Community-Level Interaction Insights into Carbon Utilization and Element Cycling Functions of Hydrothermarchaeota in Hydrothermal Sediment.</title>
        <authorList>
            <person name="Zhou Z."/>
            <person name="Liu Y."/>
            <person name="Xu W."/>
            <person name="Pan J."/>
            <person name="Luo Z.H."/>
            <person name="Li M."/>
        </authorList>
    </citation>
    <scope>NUCLEOTIDE SEQUENCE [LARGE SCALE GENOMIC DNA]</scope>
    <source>
        <strain evidence="2">SpSt-1042</strain>
    </source>
</reference>
<dbReference type="AlphaFoldDB" id="A0A7C5UUW3"/>
<feature type="transmembrane region" description="Helical" evidence="1">
    <location>
        <begin position="49"/>
        <end position="70"/>
    </location>
</feature>
<dbReference type="Pfam" id="PF01998">
    <property type="entry name" value="DUF131"/>
    <property type="match status" value="1"/>
</dbReference>
<name>A0A7C5UUW3_UNCC3</name>
<evidence type="ECO:0000256" key="1">
    <source>
        <dbReference type="SAM" id="Phobius"/>
    </source>
</evidence>
<organism evidence="2">
    <name type="scientific">candidate division CPR3 bacterium</name>
    <dbReference type="NCBI Taxonomy" id="2268181"/>
    <lineage>
        <taxon>Bacteria</taxon>
        <taxon>Bacteria division CPR3</taxon>
    </lineage>
</organism>
<keyword evidence="1" id="KW-0812">Transmembrane</keyword>
<dbReference type="NCBIfam" id="TIGR00304">
    <property type="entry name" value="TIGR00304 family membrane protein"/>
    <property type="match status" value="1"/>
</dbReference>
<feature type="transmembrane region" description="Helical" evidence="1">
    <location>
        <begin position="6"/>
        <end position="24"/>
    </location>
</feature>
<dbReference type="EMBL" id="DRVY01000058">
    <property type="protein sequence ID" value="HHR92270.1"/>
    <property type="molecule type" value="Genomic_DNA"/>
</dbReference>
<evidence type="ECO:0000313" key="2">
    <source>
        <dbReference type="EMBL" id="HHR92270.1"/>
    </source>
</evidence>
<accession>A0A7C5UUW3</accession>
<comment type="caution">
    <text evidence="2">The sequence shown here is derived from an EMBL/GenBank/DDBJ whole genome shotgun (WGS) entry which is preliminary data.</text>
</comment>
<keyword evidence="1" id="KW-1133">Transmembrane helix</keyword>